<comment type="caution">
    <text evidence="11">The sequence shown here is derived from an EMBL/GenBank/DDBJ whole genome shotgun (WGS) entry which is preliminary data.</text>
</comment>
<keyword evidence="12" id="KW-1185">Reference proteome</keyword>
<organism evidence="11 12">
    <name type="scientific">Nibrella saemangeumensis</name>
    <dbReference type="NCBI Taxonomy" id="1084526"/>
    <lineage>
        <taxon>Bacteria</taxon>
        <taxon>Pseudomonadati</taxon>
        <taxon>Bacteroidota</taxon>
        <taxon>Cytophagia</taxon>
        <taxon>Cytophagales</taxon>
        <taxon>Spirosomataceae</taxon>
        <taxon>Nibrella</taxon>
    </lineage>
</organism>
<dbReference type="NCBIfam" id="TIGR01509">
    <property type="entry name" value="HAD-SF-IA-v3"/>
    <property type="match status" value="1"/>
</dbReference>
<dbReference type="InterPro" id="IPR051600">
    <property type="entry name" value="Beta-PGM-like"/>
</dbReference>
<dbReference type="EMBL" id="BAABHD010000074">
    <property type="protein sequence ID" value="GAA4463352.1"/>
    <property type="molecule type" value="Genomic_DNA"/>
</dbReference>
<gene>
    <name evidence="11" type="ORF">GCM10023189_41250</name>
</gene>
<name>A0ABP8NAV1_9BACT</name>
<evidence type="ECO:0000256" key="6">
    <source>
        <dbReference type="ARBA" id="ARBA00023235"/>
    </source>
</evidence>
<dbReference type="SFLD" id="SFLDG01129">
    <property type="entry name" value="C1.5:_HAD__Beta-PGM__Phosphata"/>
    <property type="match status" value="1"/>
</dbReference>
<dbReference type="NCBIfam" id="TIGR02009">
    <property type="entry name" value="PGMB-YQAB-SF"/>
    <property type="match status" value="1"/>
</dbReference>
<evidence type="ECO:0000313" key="12">
    <source>
        <dbReference type="Proteomes" id="UP001501175"/>
    </source>
</evidence>
<dbReference type="Gene3D" id="3.40.50.1000">
    <property type="entry name" value="HAD superfamily/HAD-like"/>
    <property type="match status" value="1"/>
</dbReference>
<evidence type="ECO:0000256" key="1">
    <source>
        <dbReference type="ARBA" id="ARBA00001946"/>
    </source>
</evidence>
<dbReference type="RefSeq" id="WP_345246586.1">
    <property type="nucleotide sequence ID" value="NZ_BAABHD010000074.1"/>
</dbReference>
<dbReference type="PANTHER" id="PTHR46193:SF18">
    <property type="entry name" value="HEXITOL PHOSPHATASE B"/>
    <property type="match status" value="1"/>
</dbReference>
<keyword evidence="5" id="KW-0460">Magnesium</keyword>
<comment type="catalytic activity">
    <reaction evidence="8">
        <text>beta-D-glucose 1-phosphate = beta-D-glucose 6-phosphate</text>
        <dbReference type="Rhea" id="RHEA:20113"/>
        <dbReference type="ChEBI" id="CHEBI:57684"/>
        <dbReference type="ChEBI" id="CHEBI:58247"/>
        <dbReference type="EC" id="5.4.2.6"/>
    </reaction>
</comment>
<dbReference type="InterPro" id="IPR023198">
    <property type="entry name" value="PGP-like_dom2"/>
</dbReference>
<keyword evidence="11" id="KW-0378">Hydrolase</keyword>
<dbReference type="SFLD" id="SFLDS00003">
    <property type="entry name" value="Haloacid_Dehalogenase"/>
    <property type="match status" value="1"/>
</dbReference>
<dbReference type="PRINTS" id="PR00413">
    <property type="entry name" value="HADHALOGNASE"/>
</dbReference>
<dbReference type="Gene3D" id="1.10.150.240">
    <property type="entry name" value="Putative phosphatase, domain 2"/>
    <property type="match status" value="1"/>
</dbReference>
<evidence type="ECO:0000256" key="3">
    <source>
        <dbReference type="ARBA" id="ARBA00022553"/>
    </source>
</evidence>
<evidence type="ECO:0000256" key="5">
    <source>
        <dbReference type="ARBA" id="ARBA00022842"/>
    </source>
</evidence>
<protein>
    <recommendedName>
        <fullName evidence="10">Beta-phosphoglucomutase</fullName>
        <ecNumber evidence="9">5.4.2.6</ecNumber>
    </recommendedName>
</protein>
<dbReference type="InterPro" id="IPR023214">
    <property type="entry name" value="HAD_sf"/>
</dbReference>
<comment type="similarity">
    <text evidence="2">Belongs to the HAD-like hydrolase superfamily. CbbY/CbbZ/Gph/YieH family.</text>
</comment>
<sequence length="221" mass="24869">MSSHQIAALFDMDGVIVDNHRYHTDSWLQFVGRYGRTLTPDQYATNMNGRVAADSLVYVFQRSLTPEEIVAYTEEKEEIYREMYRPRLQPTLGLIPFLKDLKRNQVPMAVGTSAPVSNISFTLDGIQVRSYFDTVVDASMISRGKPDPEIYLTAAKRLGVPPEQCVVFEDAFSGIDAGLRAGMRVIALATTHTREELANTGASLIIKDFREIDYKGLIERK</sequence>
<evidence type="ECO:0000256" key="4">
    <source>
        <dbReference type="ARBA" id="ARBA00022723"/>
    </source>
</evidence>
<keyword evidence="7" id="KW-0119">Carbohydrate metabolism</keyword>
<evidence type="ECO:0000256" key="9">
    <source>
        <dbReference type="ARBA" id="ARBA00044968"/>
    </source>
</evidence>
<keyword evidence="6" id="KW-0413">Isomerase</keyword>
<reference evidence="12" key="1">
    <citation type="journal article" date="2019" name="Int. J. Syst. Evol. Microbiol.">
        <title>The Global Catalogue of Microorganisms (GCM) 10K type strain sequencing project: providing services to taxonomists for standard genome sequencing and annotation.</title>
        <authorList>
            <consortium name="The Broad Institute Genomics Platform"/>
            <consortium name="The Broad Institute Genome Sequencing Center for Infectious Disease"/>
            <person name="Wu L."/>
            <person name="Ma J."/>
        </authorList>
    </citation>
    <scope>NUCLEOTIDE SEQUENCE [LARGE SCALE GENOMIC DNA]</scope>
    <source>
        <strain evidence="12">JCM 17927</strain>
    </source>
</reference>
<dbReference type="Pfam" id="PF00702">
    <property type="entry name" value="Hydrolase"/>
    <property type="match status" value="1"/>
</dbReference>
<dbReference type="InterPro" id="IPR006439">
    <property type="entry name" value="HAD-SF_hydro_IA"/>
</dbReference>
<evidence type="ECO:0000256" key="10">
    <source>
        <dbReference type="ARBA" id="ARBA00044991"/>
    </source>
</evidence>
<dbReference type="PANTHER" id="PTHR46193">
    <property type="entry name" value="6-PHOSPHOGLUCONATE PHOSPHATASE"/>
    <property type="match status" value="1"/>
</dbReference>
<evidence type="ECO:0000313" key="11">
    <source>
        <dbReference type="EMBL" id="GAA4463352.1"/>
    </source>
</evidence>
<keyword evidence="4" id="KW-0479">Metal-binding</keyword>
<dbReference type="SUPFAM" id="SSF56784">
    <property type="entry name" value="HAD-like"/>
    <property type="match status" value="1"/>
</dbReference>
<dbReference type="GO" id="GO:0016787">
    <property type="term" value="F:hydrolase activity"/>
    <property type="evidence" value="ECO:0007669"/>
    <property type="project" value="UniProtKB-KW"/>
</dbReference>
<proteinExistence type="inferred from homology"/>
<evidence type="ECO:0000256" key="2">
    <source>
        <dbReference type="ARBA" id="ARBA00006171"/>
    </source>
</evidence>
<keyword evidence="3" id="KW-0597">Phosphoprotein</keyword>
<dbReference type="InterPro" id="IPR010976">
    <property type="entry name" value="B-phosphoglucomutase_hydrolase"/>
</dbReference>
<accession>A0ABP8NAV1</accession>
<comment type="cofactor">
    <cofactor evidence="1">
        <name>Mg(2+)</name>
        <dbReference type="ChEBI" id="CHEBI:18420"/>
    </cofactor>
</comment>
<dbReference type="SFLD" id="SFLDG01135">
    <property type="entry name" value="C1.5.6:_HAD__Beta-PGM__Phospha"/>
    <property type="match status" value="1"/>
</dbReference>
<dbReference type="EC" id="5.4.2.6" evidence="9"/>
<evidence type="ECO:0000256" key="7">
    <source>
        <dbReference type="ARBA" id="ARBA00023277"/>
    </source>
</evidence>
<evidence type="ECO:0000256" key="8">
    <source>
        <dbReference type="ARBA" id="ARBA00044926"/>
    </source>
</evidence>
<dbReference type="InterPro" id="IPR036412">
    <property type="entry name" value="HAD-like_sf"/>
</dbReference>
<dbReference type="Proteomes" id="UP001501175">
    <property type="component" value="Unassembled WGS sequence"/>
</dbReference>